<dbReference type="PROSITE" id="PS00118">
    <property type="entry name" value="PA2_HIS"/>
    <property type="match status" value="1"/>
</dbReference>
<evidence type="ECO:0000256" key="8">
    <source>
        <dbReference type="ARBA" id="ARBA00023098"/>
    </source>
</evidence>
<evidence type="ECO:0000256" key="2">
    <source>
        <dbReference type="ARBA" id="ARBA00004613"/>
    </source>
</evidence>
<keyword evidence="5" id="KW-0479">Metal-binding</keyword>
<dbReference type="InterPro" id="IPR036444">
    <property type="entry name" value="PLipase_A2_dom_sf"/>
</dbReference>
<dbReference type="GO" id="GO:0046872">
    <property type="term" value="F:metal ion binding"/>
    <property type="evidence" value="ECO:0007669"/>
    <property type="project" value="UniProtKB-KW"/>
</dbReference>
<accession>A0AAD9DMP8</accession>
<dbReference type="FunFam" id="1.20.90.10:FF:000002">
    <property type="entry name" value="Phospholipase A2 group III"/>
    <property type="match status" value="1"/>
</dbReference>
<comment type="cofactor">
    <cofactor evidence="1">
        <name>Ca(2+)</name>
        <dbReference type="ChEBI" id="CHEBI:29108"/>
    </cofactor>
</comment>
<dbReference type="Pfam" id="PF05826">
    <property type="entry name" value="Phospholip_A2_2"/>
    <property type="match status" value="1"/>
</dbReference>
<dbReference type="InterPro" id="IPR016090">
    <property type="entry name" value="PLA2-like_dom"/>
</dbReference>
<feature type="compositionally biased region" description="Polar residues" evidence="10">
    <location>
        <begin position="168"/>
        <end position="180"/>
    </location>
</feature>
<evidence type="ECO:0000256" key="7">
    <source>
        <dbReference type="ARBA" id="ARBA00022837"/>
    </source>
</evidence>
<feature type="region of interest" description="Disordered" evidence="10">
    <location>
        <begin position="395"/>
        <end position="456"/>
    </location>
</feature>
<name>A0AAD9DMP8_9TELE</name>
<keyword evidence="8" id="KW-0443">Lipid metabolism</keyword>
<keyword evidence="9" id="KW-1015">Disulfide bond</keyword>
<dbReference type="SUPFAM" id="SSF48619">
    <property type="entry name" value="Phospholipase A2, PLA2"/>
    <property type="match status" value="1"/>
</dbReference>
<feature type="compositionally biased region" description="Low complexity" evidence="10">
    <location>
        <begin position="356"/>
        <end position="371"/>
    </location>
</feature>
<evidence type="ECO:0000256" key="6">
    <source>
        <dbReference type="ARBA" id="ARBA00022801"/>
    </source>
</evidence>
<feature type="compositionally biased region" description="Low complexity" evidence="10">
    <location>
        <begin position="532"/>
        <end position="541"/>
    </location>
</feature>
<protein>
    <recommendedName>
        <fullName evidence="3">phospholipase A2</fullName>
        <ecNumber evidence="3">3.1.1.4</ecNumber>
    </recommendedName>
</protein>
<evidence type="ECO:0000256" key="5">
    <source>
        <dbReference type="ARBA" id="ARBA00022723"/>
    </source>
</evidence>
<comment type="caution">
    <text evidence="12">The sequence shown here is derived from an EMBL/GenBank/DDBJ whole genome shotgun (WGS) entry which is preliminary data.</text>
</comment>
<evidence type="ECO:0000256" key="10">
    <source>
        <dbReference type="SAM" id="MobiDB-lite"/>
    </source>
</evidence>
<feature type="compositionally biased region" description="Polar residues" evidence="10">
    <location>
        <begin position="614"/>
        <end position="633"/>
    </location>
</feature>
<feature type="compositionally biased region" description="Basic residues" evidence="10">
    <location>
        <begin position="668"/>
        <end position="680"/>
    </location>
</feature>
<evidence type="ECO:0000313" key="12">
    <source>
        <dbReference type="EMBL" id="KAK1786019.1"/>
    </source>
</evidence>
<organism evidence="12 13">
    <name type="scientific">Electrophorus voltai</name>
    <dbReference type="NCBI Taxonomy" id="2609070"/>
    <lineage>
        <taxon>Eukaryota</taxon>
        <taxon>Metazoa</taxon>
        <taxon>Chordata</taxon>
        <taxon>Craniata</taxon>
        <taxon>Vertebrata</taxon>
        <taxon>Euteleostomi</taxon>
        <taxon>Actinopterygii</taxon>
        <taxon>Neopterygii</taxon>
        <taxon>Teleostei</taxon>
        <taxon>Ostariophysi</taxon>
        <taxon>Gymnotiformes</taxon>
        <taxon>Gymnotoidei</taxon>
        <taxon>Gymnotidae</taxon>
        <taxon>Electrophorus</taxon>
    </lineage>
</organism>
<evidence type="ECO:0000256" key="3">
    <source>
        <dbReference type="ARBA" id="ARBA00013278"/>
    </source>
</evidence>
<dbReference type="Gene3D" id="1.20.90.10">
    <property type="entry name" value="Phospholipase A2 domain"/>
    <property type="match status" value="1"/>
</dbReference>
<feature type="compositionally biased region" description="Low complexity" evidence="10">
    <location>
        <begin position="565"/>
        <end position="576"/>
    </location>
</feature>
<feature type="compositionally biased region" description="Low complexity" evidence="10">
    <location>
        <begin position="684"/>
        <end position="695"/>
    </location>
</feature>
<evidence type="ECO:0000313" key="13">
    <source>
        <dbReference type="Proteomes" id="UP001239994"/>
    </source>
</evidence>
<keyword evidence="7" id="KW-0106">Calcium</keyword>
<evidence type="ECO:0000256" key="1">
    <source>
        <dbReference type="ARBA" id="ARBA00001913"/>
    </source>
</evidence>
<dbReference type="GO" id="GO:0005576">
    <property type="term" value="C:extracellular region"/>
    <property type="evidence" value="ECO:0007669"/>
    <property type="project" value="UniProtKB-SubCell"/>
</dbReference>
<dbReference type="PANTHER" id="PTHR12253">
    <property type="entry name" value="RH14732P"/>
    <property type="match status" value="1"/>
</dbReference>
<dbReference type="GO" id="GO:0050482">
    <property type="term" value="P:arachidonate secretion"/>
    <property type="evidence" value="ECO:0007669"/>
    <property type="project" value="InterPro"/>
</dbReference>
<feature type="compositionally biased region" description="Basic and acidic residues" evidence="10">
    <location>
        <begin position="503"/>
        <end position="512"/>
    </location>
</feature>
<keyword evidence="6" id="KW-0378">Hydrolase</keyword>
<feature type="region of interest" description="Disordered" evidence="10">
    <location>
        <begin position="503"/>
        <end position="545"/>
    </location>
</feature>
<feature type="compositionally biased region" description="Basic residues" evidence="10">
    <location>
        <begin position="409"/>
        <end position="436"/>
    </location>
</feature>
<feature type="region of interest" description="Disordered" evidence="10">
    <location>
        <begin position="348"/>
        <end position="372"/>
    </location>
</feature>
<evidence type="ECO:0000256" key="4">
    <source>
        <dbReference type="ARBA" id="ARBA00022525"/>
    </source>
</evidence>
<reference evidence="12" key="1">
    <citation type="submission" date="2023-03" db="EMBL/GenBank/DDBJ databases">
        <title>Electrophorus voltai genome.</title>
        <authorList>
            <person name="Bian C."/>
        </authorList>
    </citation>
    <scope>NUCLEOTIDE SEQUENCE</scope>
    <source>
        <strain evidence="12">CB-2022</strain>
        <tissue evidence="12">Muscle</tissue>
    </source>
</reference>
<feature type="domain" description="Phospholipase A2-like central" evidence="11">
    <location>
        <begin position="201"/>
        <end position="295"/>
    </location>
</feature>
<keyword evidence="13" id="KW-1185">Reference proteome</keyword>
<keyword evidence="4" id="KW-0964">Secreted</keyword>
<evidence type="ECO:0000259" key="11">
    <source>
        <dbReference type="Pfam" id="PF05826"/>
    </source>
</evidence>
<feature type="region of interest" description="Disordered" evidence="10">
    <location>
        <begin position="168"/>
        <end position="194"/>
    </location>
</feature>
<feature type="compositionally biased region" description="Basic and acidic residues" evidence="10">
    <location>
        <begin position="637"/>
        <end position="649"/>
    </location>
</feature>
<feature type="region of interest" description="Disordered" evidence="10">
    <location>
        <begin position="560"/>
        <end position="740"/>
    </location>
</feature>
<comment type="subcellular location">
    <subcellularLocation>
        <location evidence="2">Secreted</location>
    </subcellularLocation>
</comment>
<dbReference type="AlphaFoldDB" id="A0AAD9DMP8"/>
<dbReference type="EMBL" id="JAROKS010000025">
    <property type="protein sequence ID" value="KAK1786019.1"/>
    <property type="molecule type" value="Genomic_DNA"/>
</dbReference>
<sequence length="861" mass="95420">MFIKRQTPPMIEPGLINTHATPARELRCCLKPRGAERPPAVMWSVFLVFLSYLDGDFAKGQPLNFFLDPEKEGKVLFHMLDNTFCGKISVVGPYSLYEVSDGAENVRSVHDSAGNLVDCSVTADPIHVKSFTHVCRRGLREQSSESTVPELKFTNVIEAKKNCATLRSQNPNSAAAQTRSPHGAAGRTEGRRRRSRRGFTYPGTLWCGAGNIADSYEQLGEFAKTDECCRAHDYCPDVIHAFSFKYGYVNLKWHSVSHCDCDNALKQCLRKVNDTSSRVVGQAFFNVIEVPCFEFSFEEQCVERYWYGVCKRYGRVPVAVLRESIPYDFGGVELIDAFTMSPPKKKLAEVETTQASESTTPSSVSGSASTTQPLPKVVTAAEDFIKALAAVSTSQCPASDGSRDAHAADKKRKKNVGKKRKDSKKRRRKEQGKKRKQSTDAAPAAQDRVVGTPPARRANVLTAQNGFGEDPGNFHQISDNFMNAAFSRAGDPEYSNKMMRDQYQRMTDESQDSKTTPTPPPHHHHHQHHHYTTTNTTTTTPQAQPSAEMLELPKPIKDTESAQLSSASHIHSIAASKPRRAGLRQRVEKERKRYPAPLPVEATVHNRHGDATPVSVSENTSQAPPRTHSTFSTAGEEVSHSLEYQHEKASAFSSTTENRPIVGTERLRLRRRGERKRNRKLCTSPSPAEGEAPPSLTADEPRVVKFNATRELSEFPSPEQQSPSEGVLPSRLENPAVKGTTGTIKITIRAQRWNGTGGRSRCALSSCHTPVCKVVSTKRLEAMTTTVDRTKPSPVQADVDAQRLPQTQETEASTGFFFPVTQTSTPFVSPLMVGTTKRRRSNRGMMGKVEDSRRSLRCDCL</sequence>
<dbReference type="InterPro" id="IPR033113">
    <property type="entry name" value="PLA2_histidine"/>
</dbReference>
<dbReference type="EC" id="3.1.1.4" evidence="3"/>
<dbReference type="GO" id="GO:0004623">
    <property type="term" value="F:phospholipase A2 activity"/>
    <property type="evidence" value="ECO:0007669"/>
    <property type="project" value="UniProtKB-EC"/>
</dbReference>
<dbReference type="CDD" id="cd04704">
    <property type="entry name" value="PLA2_bee_venom_like"/>
    <property type="match status" value="1"/>
</dbReference>
<feature type="compositionally biased region" description="Basic residues" evidence="10">
    <location>
        <begin position="521"/>
        <end position="531"/>
    </location>
</feature>
<feature type="compositionally biased region" description="Low complexity" evidence="10">
    <location>
        <begin position="714"/>
        <end position="725"/>
    </location>
</feature>
<dbReference type="GO" id="GO:0006644">
    <property type="term" value="P:phospholipid metabolic process"/>
    <property type="evidence" value="ECO:0007669"/>
    <property type="project" value="InterPro"/>
</dbReference>
<evidence type="ECO:0000256" key="9">
    <source>
        <dbReference type="ARBA" id="ARBA00023157"/>
    </source>
</evidence>
<dbReference type="Proteomes" id="UP001239994">
    <property type="component" value="Unassembled WGS sequence"/>
</dbReference>
<gene>
    <name evidence="12" type="ORF">P4O66_017565</name>
</gene>
<proteinExistence type="predicted"/>